<evidence type="ECO:0000313" key="13">
    <source>
        <dbReference type="EMBL" id="CAA7395433.1"/>
    </source>
</evidence>
<feature type="domain" description="Phytocyanin" evidence="12">
    <location>
        <begin position="30"/>
        <end position="132"/>
    </location>
</feature>
<keyword evidence="5" id="KW-1015">Disulfide bond</keyword>
<evidence type="ECO:0000256" key="11">
    <source>
        <dbReference type="SAM" id="SignalP"/>
    </source>
</evidence>
<dbReference type="EMBL" id="LR746267">
    <property type="protein sequence ID" value="CAA7395433.1"/>
    <property type="molecule type" value="Genomic_DNA"/>
</dbReference>
<dbReference type="GO" id="GO:0009055">
    <property type="term" value="F:electron transfer activity"/>
    <property type="evidence" value="ECO:0007669"/>
    <property type="project" value="InterPro"/>
</dbReference>
<feature type="chain" id="PRO_5029550427" description="Phytocyanin domain-containing protein" evidence="11">
    <location>
        <begin position="25"/>
        <end position="184"/>
    </location>
</feature>
<organism evidence="13 14">
    <name type="scientific">Spirodela intermedia</name>
    <name type="common">Intermediate duckweed</name>
    <dbReference type="NCBI Taxonomy" id="51605"/>
    <lineage>
        <taxon>Eukaryota</taxon>
        <taxon>Viridiplantae</taxon>
        <taxon>Streptophyta</taxon>
        <taxon>Embryophyta</taxon>
        <taxon>Tracheophyta</taxon>
        <taxon>Spermatophyta</taxon>
        <taxon>Magnoliopsida</taxon>
        <taxon>Liliopsida</taxon>
        <taxon>Araceae</taxon>
        <taxon>Lemnoideae</taxon>
        <taxon>Spirodela</taxon>
    </lineage>
</organism>
<keyword evidence="2" id="KW-0336">GPI-anchor</keyword>
<feature type="signal peptide" evidence="11">
    <location>
        <begin position="1"/>
        <end position="24"/>
    </location>
</feature>
<dbReference type="SUPFAM" id="SSF49503">
    <property type="entry name" value="Cupredoxins"/>
    <property type="match status" value="1"/>
</dbReference>
<comment type="similarity">
    <text evidence="8">Belongs to the early nodulin-like (ENODL) family.</text>
</comment>
<keyword evidence="3 11" id="KW-0732">Signal</keyword>
<dbReference type="CDD" id="cd11019">
    <property type="entry name" value="OsENODL1_like"/>
    <property type="match status" value="1"/>
</dbReference>
<sequence>MAALSFWSGKALIVILVLLSSVGSLSVTGVDYEVGDDEGWKVPSSGDPQFYNQWASKNRFRVGDAVVFKYRKDSVMVVTEEDYGNCNSSHPILFDNGGRTEVDLDRSGPFFFISGIVGHCQMGQKMIVKVLSSSEEPGGSPAPANQTGPAAAPTAPDGSAAAPATVVSSLLWVLLLSVPLFSSV</sequence>
<dbReference type="GO" id="GO:0012505">
    <property type="term" value="C:endomembrane system"/>
    <property type="evidence" value="ECO:0007669"/>
    <property type="project" value="UniProtKB-SubCell"/>
</dbReference>
<dbReference type="Pfam" id="PF02298">
    <property type="entry name" value="Cu_bind_like"/>
    <property type="match status" value="1"/>
</dbReference>
<dbReference type="InterPro" id="IPR003245">
    <property type="entry name" value="Phytocyanin_dom"/>
</dbReference>
<dbReference type="OrthoDB" id="959565at2759"/>
<evidence type="ECO:0000256" key="3">
    <source>
        <dbReference type="ARBA" id="ARBA00022729"/>
    </source>
</evidence>
<dbReference type="PROSITE" id="PS51485">
    <property type="entry name" value="PHYTOCYANIN"/>
    <property type="match status" value="1"/>
</dbReference>
<dbReference type="InterPro" id="IPR041846">
    <property type="entry name" value="ENL_dom"/>
</dbReference>
<comment type="subcellular location">
    <subcellularLocation>
        <location evidence="9">Endomembrane system</location>
        <topology evidence="9">Lipid-anchor</topology>
    </subcellularLocation>
    <subcellularLocation>
        <location evidence="1">Membrane</location>
        <topology evidence="1">Lipid-anchor</topology>
        <topology evidence="1">GPI-anchor</topology>
    </subcellularLocation>
</comment>
<keyword evidence="14" id="KW-1185">Reference proteome</keyword>
<dbReference type="PANTHER" id="PTHR33021">
    <property type="entry name" value="BLUE COPPER PROTEIN"/>
    <property type="match status" value="1"/>
</dbReference>
<evidence type="ECO:0000256" key="9">
    <source>
        <dbReference type="ARBA" id="ARBA00037868"/>
    </source>
</evidence>
<keyword evidence="4" id="KW-0472">Membrane</keyword>
<dbReference type="InterPro" id="IPR008972">
    <property type="entry name" value="Cupredoxin"/>
</dbReference>
<evidence type="ECO:0000256" key="6">
    <source>
        <dbReference type="ARBA" id="ARBA00023180"/>
    </source>
</evidence>
<evidence type="ECO:0000313" key="14">
    <source>
        <dbReference type="Proteomes" id="UP000663760"/>
    </source>
</evidence>
<dbReference type="GO" id="GO:0098552">
    <property type="term" value="C:side of membrane"/>
    <property type="evidence" value="ECO:0007669"/>
    <property type="project" value="UniProtKB-KW"/>
</dbReference>
<dbReference type="Proteomes" id="UP000663760">
    <property type="component" value="Chromosome 4"/>
</dbReference>
<evidence type="ECO:0000256" key="7">
    <source>
        <dbReference type="ARBA" id="ARBA00023288"/>
    </source>
</evidence>
<reference evidence="13" key="1">
    <citation type="submission" date="2020-02" db="EMBL/GenBank/DDBJ databases">
        <authorList>
            <person name="Scholz U."/>
            <person name="Mascher M."/>
            <person name="Fiebig A."/>
        </authorList>
    </citation>
    <scope>NUCLEOTIDE SEQUENCE</scope>
</reference>
<evidence type="ECO:0000256" key="5">
    <source>
        <dbReference type="ARBA" id="ARBA00023157"/>
    </source>
</evidence>
<dbReference type="InterPro" id="IPR039391">
    <property type="entry name" value="Phytocyanin-like"/>
</dbReference>
<evidence type="ECO:0000256" key="8">
    <source>
        <dbReference type="ARBA" id="ARBA00035011"/>
    </source>
</evidence>
<evidence type="ECO:0000256" key="2">
    <source>
        <dbReference type="ARBA" id="ARBA00022622"/>
    </source>
</evidence>
<gene>
    <name evidence="13" type="ORF">SI8410_04006094</name>
</gene>
<dbReference type="GO" id="GO:0005886">
    <property type="term" value="C:plasma membrane"/>
    <property type="evidence" value="ECO:0007669"/>
    <property type="project" value="TreeGrafter"/>
</dbReference>
<dbReference type="FunFam" id="2.60.40.420:FF:000010">
    <property type="entry name" value="Early nodulin-like protein 1"/>
    <property type="match status" value="1"/>
</dbReference>
<dbReference type="AlphaFoldDB" id="A0A7I8KCM9"/>
<feature type="region of interest" description="Disordered" evidence="10">
    <location>
        <begin position="132"/>
        <end position="158"/>
    </location>
</feature>
<proteinExistence type="inferred from homology"/>
<evidence type="ECO:0000256" key="1">
    <source>
        <dbReference type="ARBA" id="ARBA00004589"/>
    </source>
</evidence>
<name>A0A7I8KCM9_SPIIN</name>
<protein>
    <recommendedName>
        <fullName evidence="12">Phytocyanin domain-containing protein</fullName>
    </recommendedName>
</protein>
<evidence type="ECO:0000256" key="10">
    <source>
        <dbReference type="SAM" id="MobiDB-lite"/>
    </source>
</evidence>
<evidence type="ECO:0000256" key="4">
    <source>
        <dbReference type="ARBA" id="ARBA00023136"/>
    </source>
</evidence>
<dbReference type="Gene3D" id="2.60.40.420">
    <property type="entry name" value="Cupredoxins - blue copper proteins"/>
    <property type="match status" value="1"/>
</dbReference>
<keyword evidence="6" id="KW-0325">Glycoprotein</keyword>
<dbReference type="PANTHER" id="PTHR33021:SF289">
    <property type="entry name" value="EARLY NODULIN-LIKE PROTEIN 5-RELATED"/>
    <property type="match status" value="1"/>
</dbReference>
<keyword evidence="7" id="KW-0449">Lipoprotein</keyword>
<accession>A0A7I8KCM9</accession>
<evidence type="ECO:0000259" key="12">
    <source>
        <dbReference type="PROSITE" id="PS51485"/>
    </source>
</evidence>